<dbReference type="InterPro" id="IPR007627">
    <property type="entry name" value="RNA_pol_sigma70_r2"/>
</dbReference>
<evidence type="ECO:0000256" key="3">
    <source>
        <dbReference type="ARBA" id="ARBA00023125"/>
    </source>
</evidence>
<dbReference type="NCBIfam" id="TIGR02937">
    <property type="entry name" value="sigma70-ECF"/>
    <property type="match status" value="1"/>
</dbReference>
<proteinExistence type="predicted"/>
<evidence type="ECO:0000256" key="4">
    <source>
        <dbReference type="ARBA" id="ARBA00023163"/>
    </source>
</evidence>
<evidence type="ECO:0000259" key="5">
    <source>
        <dbReference type="Pfam" id="PF04542"/>
    </source>
</evidence>
<dbReference type="PANTHER" id="PTHR30385">
    <property type="entry name" value="SIGMA FACTOR F FLAGELLAR"/>
    <property type="match status" value="1"/>
</dbReference>
<protein>
    <submittedName>
        <fullName evidence="6">Sigma-70 family RNA polymerase sigma factor</fullName>
    </submittedName>
</protein>
<evidence type="ECO:0000256" key="1">
    <source>
        <dbReference type="ARBA" id="ARBA00023015"/>
    </source>
</evidence>
<accession>A0ABY5BRW9</accession>
<dbReference type="SUPFAM" id="SSF88946">
    <property type="entry name" value="Sigma2 domain of RNA polymerase sigma factors"/>
    <property type="match status" value="1"/>
</dbReference>
<organism evidence="6 7">
    <name type="scientific">Fructilactobacillus hinvesii</name>
    <dbReference type="NCBI Taxonomy" id="2940300"/>
    <lineage>
        <taxon>Bacteria</taxon>
        <taxon>Bacillati</taxon>
        <taxon>Bacillota</taxon>
        <taxon>Bacilli</taxon>
        <taxon>Lactobacillales</taxon>
        <taxon>Lactobacillaceae</taxon>
        <taxon>Fructilactobacillus</taxon>
    </lineage>
</organism>
<keyword evidence="7" id="KW-1185">Reference proteome</keyword>
<dbReference type="Pfam" id="PF04542">
    <property type="entry name" value="Sigma70_r2"/>
    <property type="match status" value="1"/>
</dbReference>
<evidence type="ECO:0000256" key="2">
    <source>
        <dbReference type="ARBA" id="ARBA00023082"/>
    </source>
</evidence>
<dbReference type="InterPro" id="IPR013325">
    <property type="entry name" value="RNA_pol_sigma_r2"/>
</dbReference>
<gene>
    <name evidence="6" type="ORF">M3M39_07050</name>
</gene>
<keyword evidence="3" id="KW-0238">DNA-binding</keyword>
<dbReference type="Gene3D" id="1.10.1740.10">
    <property type="match status" value="1"/>
</dbReference>
<evidence type="ECO:0000313" key="6">
    <source>
        <dbReference type="EMBL" id="USS87847.1"/>
    </source>
</evidence>
<keyword evidence="4" id="KW-0804">Transcription</keyword>
<dbReference type="Proteomes" id="UP001057025">
    <property type="component" value="Chromosome"/>
</dbReference>
<dbReference type="InterPro" id="IPR014284">
    <property type="entry name" value="RNA_pol_sigma-70_dom"/>
</dbReference>
<dbReference type="RefSeq" id="WP_252797137.1">
    <property type="nucleotide sequence ID" value="NZ_CP097118.1"/>
</dbReference>
<dbReference type="SUPFAM" id="SSF88659">
    <property type="entry name" value="Sigma3 and sigma4 domains of RNA polymerase sigma factors"/>
    <property type="match status" value="1"/>
</dbReference>
<dbReference type="InterPro" id="IPR013324">
    <property type="entry name" value="RNA_pol_sigma_r3/r4-like"/>
</dbReference>
<dbReference type="EMBL" id="CP097118">
    <property type="protein sequence ID" value="USS87847.1"/>
    <property type="molecule type" value="Genomic_DNA"/>
</dbReference>
<name>A0ABY5BRW9_9LACO</name>
<keyword evidence="1" id="KW-0805">Transcription regulation</keyword>
<reference evidence="6" key="1">
    <citation type="submission" date="2022-05" db="EMBL/GenBank/DDBJ databases">
        <authorList>
            <person name="Oliphant S.A."/>
            <person name="Watson-Haigh N.S."/>
            <person name="Sumby K.M."/>
            <person name="Gardner J.M."/>
            <person name="Jiranek V."/>
        </authorList>
    </citation>
    <scope>NUCLEOTIDE SEQUENCE</scope>
    <source>
        <strain evidence="6">KI11_C11</strain>
    </source>
</reference>
<keyword evidence="2" id="KW-0731">Sigma factor</keyword>
<sequence>MKMGIKLNYQCDSATIVAAKQDEECFVRLFQQFAPVYLKLWRDYFLNDMELTDWSQEAALVFIKTLHRYDLSKRVPFGAFYKTNLRNHMFDLLRKKSAQKRIPEQLQASFSSNPEYYAETIQDPEAPDPLWCCELTERLQTVGASCSPLERRVLVATLRQQTVAQIAQQLQVEEQQVHNALVRCKRKYRQTTIDAASV</sequence>
<feature type="domain" description="RNA polymerase sigma-70 region 2" evidence="5">
    <location>
        <begin position="29"/>
        <end position="97"/>
    </location>
</feature>
<evidence type="ECO:0000313" key="7">
    <source>
        <dbReference type="Proteomes" id="UP001057025"/>
    </source>
</evidence>